<evidence type="ECO:0000256" key="2">
    <source>
        <dbReference type="ARBA" id="ARBA00022763"/>
    </source>
</evidence>
<reference evidence="12 13" key="1">
    <citation type="submission" date="2020-08" db="EMBL/GenBank/DDBJ databases">
        <title>Genomic Encyclopedia of Type Strains, Phase III (KMG-III): the genomes of soil and plant-associated and newly described type strains.</title>
        <authorList>
            <person name="Whitman W."/>
        </authorList>
    </citation>
    <scope>NUCLEOTIDE SEQUENCE [LARGE SCALE GENOMIC DNA]</scope>
    <source>
        <strain evidence="12 13">CECT 8803</strain>
    </source>
</reference>
<dbReference type="InterPro" id="IPR001943">
    <property type="entry name" value="UVR_dom"/>
</dbReference>
<dbReference type="Pfam" id="PF08459">
    <property type="entry name" value="UvrC_RNaseH_dom"/>
    <property type="match status" value="1"/>
</dbReference>
<comment type="similarity">
    <text evidence="7">Belongs to the UvrC family.</text>
</comment>
<comment type="subunit">
    <text evidence="7">Interacts with UvrB in an incision complex.</text>
</comment>
<dbReference type="NCBIfam" id="NF001824">
    <property type="entry name" value="PRK00558.1-5"/>
    <property type="match status" value="1"/>
</dbReference>
<feature type="domain" description="UVR" evidence="9">
    <location>
        <begin position="252"/>
        <end position="287"/>
    </location>
</feature>
<dbReference type="GO" id="GO:0009432">
    <property type="term" value="P:SOS response"/>
    <property type="evidence" value="ECO:0007669"/>
    <property type="project" value="UniProtKB-UniRule"/>
</dbReference>
<keyword evidence="13" id="KW-1185">Reference proteome</keyword>
<evidence type="ECO:0000256" key="4">
    <source>
        <dbReference type="ARBA" id="ARBA00022881"/>
    </source>
</evidence>
<evidence type="ECO:0000259" key="11">
    <source>
        <dbReference type="PROSITE" id="PS50165"/>
    </source>
</evidence>
<dbReference type="Pfam" id="PF02151">
    <property type="entry name" value="UVR"/>
    <property type="match status" value="1"/>
</dbReference>
<comment type="subcellular location">
    <subcellularLocation>
        <location evidence="7">Cytoplasm</location>
    </subcellularLocation>
</comment>
<dbReference type="InterPro" id="IPR038476">
    <property type="entry name" value="UvrC_RNase_H_dom_sf"/>
</dbReference>
<evidence type="ECO:0000256" key="3">
    <source>
        <dbReference type="ARBA" id="ARBA00022769"/>
    </source>
</evidence>
<dbReference type="Pfam" id="PF14520">
    <property type="entry name" value="HHH_5"/>
    <property type="match status" value="1"/>
</dbReference>
<keyword evidence="5 7" id="KW-0234">DNA repair</keyword>
<dbReference type="Gene3D" id="3.30.420.340">
    <property type="entry name" value="UvrC, RNAse H endonuclease domain"/>
    <property type="match status" value="1"/>
</dbReference>
<evidence type="ECO:0000256" key="7">
    <source>
        <dbReference type="HAMAP-Rule" id="MF_00203"/>
    </source>
</evidence>
<dbReference type="GO" id="GO:0009381">
    <property type="term" value="F:excinuclease ABC activity"/>
    <property type="evidence" value="ECO:0007669"/>
    <property type="project" value="UniProtKB-UniRule"/>
</dbReference>
<dbReference type="Gene3D" id="1.10.150.20">
    <property type="entry name" value="5' to 3' exonuclease, C-terminal subdomain"/>
    <property type="match status" value="1"/>
</dbReference>
<dbReference type="InterPro" id="IPR004791">
    <property type="entry name" value="UvrC"/>
</dbReference>
<dbReference type="GO" id="GO:0005737">
    <property type="term" value="C:cytoplasm"/>
    <property type="evidence" value="ECO:0007669"/>
    <property type="project" value="UniProtKB-SubCell"/>
</dbReference>
<dbReference type="Gene3D" id="4.10.860.10">
    <property type="entry name" value="UVR domain"/>
    <property type="match status" value="1"/>
</dbReference>
<evidence type="ECO:0000256" key="8">
    <source>
        <dbReference type="SAM" id="MobiDB-lite"/>
    </source>
</evidence>
<evidence type="ECO:0000256" key="6">
    <source>
        <dbReference type="ARBA" id="ARBA00023236"/>
    </source>
</evidence>
<keyword evidence="3 7" id="KW-0228">DNA excision</keyword>
<dbReference type="GO" id="GO:0003677">
    <property type="term" value="F:DNA binding"/>
    <property type="evidence" value="ECO:0007669"/>
    <property type="project" value="UniProtKB-UniRule"/>
</dbReference>
<protein>
    <recommendedName>
        <fullName evidence="7">UvrABC system protein C</fullName>
        <shortName evidence="7">Protein UvrC</shortName>
    </recommendedName>
    <alternativeName>
        <fullName evidence="7">Excinuclease ABC subunit C</fullName>
    </alternativeName>
</protein>
<evidence type="ECO:0000259" key="10">
    <source>
        <dbReference type="PROSITE" id="PS50164"/>
    </source>
</evidence>
<evidence type="ECO:0000313" key="13">
    <source>
        <dbReference type="Proteomes" id="UP000581135"/>
    </source>
</evidence>
<dbReference type="FunFam" id="3.40.1440.10:FF:000001">
    <property type="entry name" value="UvrABC system protein C"/>
    <property type="match status" value="1"/>
</dbReference>
<dbReference type="PROSITE" id="PS50165">
    <property type="entry name" value="UVRC"/>
    <property type="match status" value="1"/>
</dbReference>
<dbReference type="InterPro" id="IPR001162">
    <property type="entry name" value="UvrC_RNase_H_dom"/>
</dbReference>
<evidence type="ECO:0000256" key="1">
    <source>
        <dbReference type="ARBA" id="ARBA00022490"/>
    </source>
</evidence>
<dbReference type="GO" id="GO:0006289">
    <property type="term" value="P:nucleotide-excision repair"/>
    <property type="evidence" value="ECO:0007669"/>
    <property type="project" value="UniProtKB-UniRule"/>
</dbReference>
<dbReference type="Gene3D" id="3.40.1440.10">
    <property type="entry name" value="GIY-YIG endonuclease"/>
    <property type="match status" value="1"/>
</dbReference>
<dbReference type="SMART" id="SM00465">
    <property type="entry name" value="GIYc"/>
    <property type="match status" value="1"/>
</dbReference>
<dbReference type="Proteomes" id="UP000581135">
    <property type="component" value="Unassembled WGS sequence"/>
</dbReference>
<comment type="caution">
    <text evidence="12">The sequence shown here is derived from an EMBL/GenBank/DDBJ whole genome shotgun (WGS) entry which is preliminary data.</text>
</comment>
<dbReference type="PANTHER" id="PTHR30562:SF1">
    <property type="entry name" value="UVRABC SYSTEM PROTEIN C"/>
    <property type="match status" value="1"/>
</dbReference>
<dbReference type="CDD" id="cd10434">
    <property type="entry name" value="GIY-YIG_UvrC_Cho"/>
    <property type="match status" value="1"/>
</dbReference>
<dbReference type="GO" id="GO:0009380">
    <property type="term" value="C:excinuclease repair complex"/>
    <property type="evidence" value="ECO:0007669"/>
    <property type="project" value="InterPro"/>
</dbReference>
<dbReference type="SUPFAM" id="SSF47781">
    <property type="entry name" value="RuvA domain 2-like"/>
    <property type="match status" value="1"/>
</dbReference>
<feature type="domain" description="GIY-YIG" evidence="10">
    <location>
        <begin position="64"/>
        <end position="142"/>
    </location>
</feature>
<dbReference type="InterPro" id="IPR035901">
    <property type="entry name" value="GIY-YIG_endonuc_sf"/>
</dbReference>
<dbReference type="InterPro" id="IPR050066">
    <property type="entry name" value="UvrABC_protein_C"/>
</dbReference>
<keyword evidence="1 7" id="KW-0963">Cytoplasm</keyword>
<evidence type="ECO:0000313" key="12">
    <source>
        <dbReference type="EMBL" id="MBB3066028.1"/>
    </source>
</evidence>
<dbReference type="PROSITE" id="PS50164">
    <property type="entry name" value="GIY_YIG"/>
    <property type="match status" value="1"/>
</dbReference>
<dbReference type="PROSITE" id="PS50151">
    <property type="entry name" value="UVR"/>
    <property type="match status" value="1"/>
</dbReference>
<dbReference type="Pfam" id="PF22920">
    <property type="entry name" value="UvrC_RNaseH"/>
    <property type="match status" value="1"/>
</dbReference>
<feature type="region of interest" description="Disordered" evidence="8">
    <location>
        <begin position="1"/>
        <end position="47"/>
    </location>
</feature>
<dbReference type="SMART" id="SM00278">
    <property type="entry name" value="HhH1"/>
    <property type="match status" value="2"/>
</dbReference>
<evidence type="ECO:0000259" key="9">
    <source>
        <dbReference type="PROSITE" id="PS50151"/>
    </source>
</evidence>
<keyword evidence="2 7" id="KW-0227">DNA damage</keyword>
<keyword evidence="6 7" id="KW-0742">SOS response</keyword>
<accession>A0A839SUM7</accession>
<proteinExistence type="inferred from homology"/>
<feature type="compositionally biased region" description="Basic and acidic residues" evidence="8">
    <location>
        <begin position="29"/>
        <end position="43"/>
    </location>
</feature>
<dbReference type="Pfam" id="PF01541">
    <property type="entry name" value="GIY-YIG"/>
    <property type="match status" value="1"/>
</dbReference>
<dbReference type="SUPFAM" id="SSF82771">
    <property type="entry name" value="GIY-YIG endonuclease"/>
    <property type="match status" value="1"/>
</dbReference>
<dbReference type="SUPFAM" id="SSF46600">
    <property type="entry name" value="C-terminal UvrC-binding domain of UvrB"/>
    <property type="match status" value="1"/>
</dbReference>
<evidence type="ECO:0000256" key="5">
    <source>
        <dbReference type="ARBA" id="ARBA00023204"/>
    </source>
</evidence>
<feature type="domain" description="UvrC family homology region profile" evidence="11">
    <location>
        <begin position="303"/>
        <end position="534"/>
    </location>
</feature>
<dbReference type="AlphaFoldDB" id="A0A839SUM7"/>
<dbReference type="InterPro" id="IPR036876">
    <property type="entry name" value="UVR_dom_sf"/>
</dbReference>
<organism evidence="12 13">
    <name type="scientific">Limibacillus halophilus</name>
    <dbReference type="NCBI Taxonomy" id="1579333"/>
    <lineage>
        <taxon>Bacteria</taxon>
        <taxon>Pseudomonadati</taxon>
        <taxon>Pseudomonadota</taxon>
        <taxon>Alphaproteobacteria</taxon>
        <taxon>Rhodospirillales</taxon>
        <taxon>Rhodovibrionaceae</taxon>
        <taxon>Limibacillus</taxon>
    </lineage>
</organism>
<dbReference type="FunFam" id="3.30.420.340:FF:000001">
    <property type="entry name" value="UvrABC system protein C"/>
    <property type="match status" value="1"/>
</dbReference>
<dbReference type="PANTHER" id="PTHR30562">
    <property type="entry name" value="UVRC/OXIDOREDUCTASE"/>
    <property type="match status" value="1"/>
</dbReference>
<dbReference type="EMBL" id="JACHXA010000006">
    <property type="protein sequence ID" value="MBB3066028.1"/>
    <property type="molecule type" value="Genomic_DNA"/>
</dbReference>
<dbReference type="InterPro" id="IPR010994">
    <property type="entry name" value="RuvA_2-like"/>
</dbReference>
<name>A0A839SUM7_9PROT</name>
<dbReference type="NCBIfam" id="TIGR00194">
    <property type="entry name" value="uvrC"/>
    <property type="match status" value="1"/>
</dbReference>
<dbReference type="HAMAP" id="MF_00203">
    <property type="entry name" value="UvrC"/>
    <property type="match status" value="1"/>
</dbReference>
<dbReference type="InterPro" id="IPR000305">
    <property type="entry name" value="GIY-YIG_endonuc"/>
</dbReference>
<sequence>MAQRKGTRRPKDLSQGGKRAPMMLAEEAEAYRAEAKPEAESKNSPRGISRGVEAIAATVRTLPHQPGVYRMLDRRGDALYVGKARDLKKRVATYTQIQKLPRRLQRMVASTQSMEVVTTASEVEALLLESNLIKRLMPRYNVLLRDDKSFPYILITGDHAFAQITKHRGAHNRPGKYFGPFASAGAVNRTVTALEKAFLLRSCSDHVFSSRTRPCLLFQIKRCSAPCVERISQENYAALVDQAQAFLSGASNQIQRELASRMEAASDALDFETAAIYRDRVRALSHIQSHQEINIEGLEDADILALAEEGGQTCIQVFFFRGGRNYGNRAYFPSHDKSETAEAVLGAFIAQFYDNKPPPPDVVMSHQVPQASLLAEALSLKAGRRVRLARPLRGTRRKVMEQALNNAREALARRLAESSAQRKLLAELGDLMGLDGTPERVEVYDNSHLQGTSPYGAMIVAGPEGFQKNAYRKFGIRSPQTETGGDDYGMMREVMQRRFSRAQKEDPDRDKGQWPDLVLLDGGRGQLSVALEVLAELGIDQQPIAAIAKGPDRDAGRERIFLPGREPILLAQRDPVLYFIQRLRDEAHRFAIGSHRLGRAKKLTASPLDEISGIGARRKKALLLHFGSARAVSRAGLADLTAVEGISETVAQKIYDHFHPQP</sequence>
<dbReference type="InterPro" id="IPR003583">
    <property type="entry name" value="Hlx-hairpin-Hlx_DNA-bd_motif"/>
</dbReference>
<keyword evidence="4 7" id="KW-0267">Excision nuclease</keyword>
<dbReference type="InterPro" id="IPR047296">
    <property type="entry name" value="GIY-YIG_UvrC_Cho"/>
</dbReference>
<gene>
    <name evidence="7" type="primary">uvrC</name>
    <name evidence="12" type="ORF">FHR98_002331</name>
</gene>
<comment type="function">
    <text evidence="7">The UvrABC repair system catalyzes the recognition and processing of DNA lesions. UvrC both incises the 5' and 3' sides of the lesion. The N-terminal half is responsible for the 3' incision and the C-terminal half is responsible for the 5' incision.</text>
</comment>